<evidence type="ECO:0000259" key="5">
    <source>
        <dbReference type="PROSITE" id="PS50110"/>
    </source>
</evidence>
<keyword evidence="2" id="KW-0805">Transcription regulation</keyword>
<accession>A0A2P6Q9A0</accession>
<organism evidence="6 7">
    <name type="scientific">Rosa chinensis</name>
    <name type="common">China rose</name>
    <dbReference type="NCBI Taxonomy" id="74649"/>
    <lineage>
        <taxon>Eukaryota</taxon>
        <taxon>Viridiplantae</taxon>
        <taxon>Streptophyta</taxon>
        <taxon>Embryophyta</taxon>
        <taxon>Tracheophyta</taxon>
        <taxon>Spermatophyta</taxon>
        <taxon>Magnoliopsida</taxon>
        <taxon>eudicotyledons</taxon>
        <taxon>Gunneridae</taxon>
        <taxon>Pentapetalae</taxon>
        <taxon>rosids</taxon>
        <taxon>fabids</taxon>
        <taxon>Rosales</taxon>
        <taxon>Rosaceae</taxon>
        <taxon>Rosoideae</taxon>
        <taxon>Rosoideae incertae sedis</taxon>
        <taxon>Rosa</taxon>
    </lineage>
</organism>
<comment type="caution">
    <text evidence="4">Lacks conserved residue(s) required for the propagation of feature annotation.</text>
</comment>
<dbReference type="PANTHER" id="PTHR43874">
    <property type="entry name" value="TWO-COMPONENT RESPONSE REGULATOR"/>
    <property type="match status" value="1"/>
</dbReference>
<dbReference type="InterPro" id="IPR045279">
    <property type="entry name" value="ARR-like"/>
</dbReference>
<dbReference type="Gramene" id="PRQ30743">
    <property type="protein sequence ID" value="PRQ30743"/>
    <property type="gene ID" value="RchiOBHm_Chr5g0027891"/>
</dbReference>
<dbReference type="InterPro" id="IPR011006">
    <property type="entry name" value="CheY-like_superfamily"/>
</dbReference>
<gene>
    <name evidence="6" type="ORF">RchiOBHm_Chr5g0027891</name>
</gene>
<keyword evidence="7" id="KW-1185">Reference proteome</keyword>
<evidence type="ECO:0000256" key="2">
    <source>
        <dbReference type="ARBA" id="ARBA00023015"/>
    </source>
</evidence>
<comment type="caution">
    <text evidence="6">The sequence shown here is derived from an EMBL/GenBank/DDBJ whole genome shotgun (WGS) entry which is preliminary data.</text>
</comment>
<evidence type="ECO:0000256" key="1">
    <source>
        <dbReference type="ARBA" id="ARBA00023012"/>
    </source>
</evidence>
<feature type="domain" description="Response regulatory" evidence="5">
    <location>
        <begin position="1"/>
        <end position="81"/>
    </location>
</feature>
<keyword evidence="3" id="KW-0804">Transcription</keyword>
<dbReference type="SUPFAM" id="SSF52172">
    <property type="entry name" value="CheY-like"/>
    <property type="match status" value="1"/>
</dbReference>
<dbReference type="Proteomes" id="UP000238479">
    <property type="component" value="Chromosome 5"/>
</dbReference>
<dbReference type="GO" id="GO:0009736">
    <property type="term" value="P:cytokinin-activated signaling pathway"/>
    <property type="evidence" value="ECO:0007669"/>
    <property type="project" value="InterPro"/>
</dbReference>
<keyword evidence="1" id="KW-0902">Two-component regulatory system</keyword>
<dbReference type="GO" id="GO:0000160">
    <property type="term" value="P:phosphorelay signal transduction system"/>
    <property type="evidence" value="ECO:0007669"/>
    <property type="project" value="UniProtKB-KW"/>
</dbReference>
<dbReference type="AlphaFoldDB" id="A0A2P6Q9A0"/>
<dbReference type="EMBL" id="PDCK01000043">
    <property type="protein sequence ID" value="PRQ30743.1"/>
    <property type="molecule type" value="Genomic_DNA"/>
</dbReference>
<dbReference type="OMA" id="WEAADIN"/>
<dbReference type="InterPro" id="IPR001789">
    <property type="entry name" value="Sig_transdc_resp-reg_receiver"/>
</dbReference>
<reference evidence="6 7" key="1">
    <citation type="journal article" date="2018" name="Nat. Genet.">
        <title>The Rosa genome provides new insights in the design of modern roses.</title>
        <authorList>
            <person name="Bendahmane M."/>
        </authorList>
    </citation>
    <scope>NUCLEOTIDE SEQUENCE [LARGE SCALE GENOMIC DNA]</scope>
    <source>
        <strain evidence="7">cv. Old Blush</strain>
    </source>
</reference>
<evidence type="ECO:0000256" key="4">
    <source>
        <dbReference type="PROSITE-ProRule" id="PRU00169"/>
    </source>
</evidence>
<dbReference type="PROSITE" id="PS50110">
    <property type="entry name" value="RESPONSE_REGULATORY"/>
    <property type="match status" value="1"/>
</dbReference>
<dbReference type="STRING" id="74649.A0A2P6Q9A0"/>
<evidence type="ECO:0000313" key="7">
    <source>
        <dbReference type="Proteomes" id="UP000238479"/>
    </source>
</evidence>
<dbReference type="PANTHER" id="PTHR43874:SF147">
    <property type="entry name" value="TYPE-A RESPONSE REGULATOR"/>
    <property type="match status" value="1"/>
</dbReference>
<protein>
    <submittedName>
        <fullName evidence="6">Putative response regulator and transcription factor RR-A-type family</fullName>
    </submittedName>
</protein>
<proteinExistence type="predicted"/>
<evidence type="ECO:0000313" key="6">
    <source>
        <dbReference type="EMBL" id="PRQ30743.1"/>
    </source>
</evidence>
<name>A0A2P6Q9A0_ROSCH</name>
<sequence>MLQGPINFIITAYCMPGMRGYDLLKRIKGKFLLWYLRYCYLDSLIPDVLKGTVWCLEEGAEAFLLKPPKLSDLRKLIQPYLIKSLHHSGNNNTDSCWEAADINDQ</sequence>
<evidence type="ECO:0000256" key="3">
    <source>
        <dbReference type="ARBA" id="ARBA00023163"/>
    </source>
</evidence>
<dbReference type="Gene3D" id="3.40.50.2300">
    <property type="match status" value="1"/>
</dbReference>